<dbReference type="InterPro" id="IPR006047">
    <property type="entry name" value="GH13_cat_dom"/>
</dbReference>
<evidence type="ECO:0000313" key="3">
    <source>
        <dbReference type="EMBL" id="MBT1696439.1"/>
    </source>
</evidence>
<comment type="caution">
    <text evidence="3">The sequence shown here is derived from an EMBL/GenBank/DDBJ whole genome shotgun (WGS) entry which is preliminary data.</text>
</comment>
<dbReference type="NCBIfam" id="TIGR04183">
    <property type="entry name" value="Por_Secre_tail"/>
    <property type="match status" value="1"/>
</dbReference>
<gene>
    <name evidence="3" type="ORF">KK083_06105</name>
</gene>
<sequence length="776" mass="86513">MTTRNLLTTLLLLAALLPARVWAQNDVMMQGFYWDVPVDAVAKNGSWWTNLKNKSTVLKNAGIKGIWVPSPAKGNFGIYDMGYGIFDPYDLGNYNQKGTVETRFGSRTELEQMISTLHTDGIDVYADIVLNHLYTGDAEDQSNPAVKQYVFDQAFRNGQQYSPYPTNEIKWVIKNAAPGDYYIQIHGYHLASTAKVERGYDLQIDYAGTGFNSTFSWESEPNNGSGNFNVFPASGNTVRGHVEVNDFDEFKITVASTRDVIIRLTARREIASPWEWAWADQTNGYYPKFIWSGSTNIAATTQLEAHTNTNINYVNHTGTGEANFSWGYGDFHPVNNTDWLGYPGSDEIITNTKFFGNDLNTFSTTVRQRYQAWGVWLANQIGFDGFRLDFVRGFQEEYVAAWVNNLPLKSGSQRFIVGEYWGADYRIKNWVNAVASYGADVDGFDFPLKSSLTGMCNGNGSGFDMRWLNHAGMVRNSGGNALPGTSVVTWLDNHDTGKEHDKWITKDWKMGYAYILTHEGRPCVFYNHYFGDVMVDAHNAALTVTPDPNLGLDLRKLMFARRTYLGGTLTVLSEVGNPYPSADAYNVYVARRAGNGTKSGAIVVINNHDTQTKGLWVDSSPAGWASWSGQTLVNAFNTAQTAVVQADGRVYVSAPPRGYAVYVKQSEVVSYTDPGARLRTNVSSGEEFSGEPDGMFEPEFKIWSNPVKSKLNVLIALPRNEAVQLEFLNVKGERVLQQAAQTNRSTEVDLSPFPAGEYILRAAIGRVVRTRKIIKE</sequence>
<dbReference type="Gene3D" id="3.20.20.80">
    <property type="entry name" value="Glycosidases"/>
    <property type="match status" value="2"/>
</dbReference>
<feature type="chain" id="PRO_5042935254" evidence="1">
    <location>
        <begin position="24"/>
        <end position="776"/>
    </location>
</feature>
<accession>A0AAP2DJ03</accession>
<dbReference type="InterPro" id="IPR013780">
    <property type="entry name" value="Glyco_hydro_b"/>
</dbReference>
<dbReference type="GO" id="GO:0004553">
    <property type="term" value="F:hydrolase activity, hydrolyzing O-glycosyl compounds"/>
    <property type="evidence" value="ECO:0007669"/>
    <property type="project" value="InterPro"/>
</dbReference>
<dbReference type="Pfam" id="PF09154">
    <property type="entry name" value="Alpha-amy_C_pro"/>
    <property type="match status" value="1"/>
</dbReference>
<keyword evidence="4" id="KW-1185">Reference proteome</keyword>
<evidence type="ECO:0000256" key="1">
    <source>
        <dbReference type="SAM" id="SignalP"/>
    </source>
</evidence>
<dbReference type="AlphaFoldDB" id="A0AAP2DJ03"/>
<feature type="domain" description="Glycosyl hydrolase family 13 catalytic" evidence="2">
    <location>
        <begin position="26"/>
        <end position="561"/>
    </location>
</feature>
<dbReference type="Proteomes" id="UP001319200">
    <property type="component" value="Unassembled WGS sequence"/>
</dbReference>
<name>A0AAP2DJ03_9BACT</name>
<dbReference type="SMART" id="SM00642">
    <property type="entry name" value="Aamy"/>
    <property type="match status" value="1"/>
</dbReference>
<dbReference type="InterPro" id="IPR015237">
    <property type="entry name" value="Alpha-amylase_C_pro"/>
</dbReference>
<dbReference type="Pfam" id="PF18962">
    <property type="entry name" value="Por_Secre_tail"/>
    <property type="match status" value="1"/>
</dbReference>
<keyword evidence="1" id="KW-0732">Signal</keyword>
<dbReference type="PANTHER" id="PTHR43447">
    <property type="entry name" value="ALPHA-AMYLASE"/>
    <property type="match status" value="1"/>
</dbReference>
<organism evidence="3 4">
    <name type="scientific">Chryseosolibacter histidini</name>
    <dbReference type="NCBI Taxonomy" id="2782349"/>
    <lineage>
        <taxon>Bacteria</taxon>
        <taxon>Pseudomonadati</taxon>
        <taxon>Bacteroidota</taxon>
        <taxon>Cytophagia</taxon>
        <taxon>Cytophagales</taxon>
        <taxon>Chryseotaleaceae</taxon>
        <taxon>Chryseosolibacter</taxon>
    </lineage>
</organism>
<reference evidence="3 4" key="1">
    <citation type="submission" date="2021-05" db="EMBL/GenBank/DDBJ databases">
        <title>A Polyphasic approach of four new species of the genus Ohtaekwangia: Ohtaekwangia histidinii sp. nov., Ohtaekwangia cretensis sp. nov., Ohtaekwangia indiensis sp. nov., Ohtaekwangia reichenbachii sp. nov. from diverse environment.</title>
        <authorList>
            <person name="Octaviana S."/>
        </authorList>
    </citation>
    <scope>NUCLEOTIDE SEQUENCE [LARGE SCALE GENOMIC DNA]</scope>
    <source>
        <strain evidence="3 4">PWU4</strain>
    </source>
</reference>
<proteinExistence type="predicted"/>
<evidence type="ECO:0000313" key="4">
    <source>
        <dbReference type="Proteomes" id="UP001319200"/>
    </source>
</evidence>
<dbReference type="InterPro" id="IPR026444">
    <property type="entry name" value="Secre_tail"/>
</dbReference>
<dbReference type="SUPFAM" id="SSF51445">
    <property type="entry name" value="(Trans)glycosidases"/>
    <property type="match status" value="1"/>
</dbReference>
<evidence type="ECO:0000259" key="2">
    <source>
        <dbReference type="SMART" id="SM00642"/>
    </source>
</evidence>
<dbReference type="GO" id="GO:0005975">
    <property type="term" value="P:carbohydrate metabolic process"/>
    <property type="evidence" value="ECO:0007669"/>
    <property type="project" value="InterPro"/>
</dbReference>
<feature type="signal peptide" evidence="1">
    <location>
        <begin position="1"/>
        <end position="23"/>
    </location>
</feature>
<dbReference type="Gene3D" id="2.60.40.1180">
    <property type="entry name" value="Golgi alpha-mannosidase II"/>
    <property type="match status" value="1"/>
</dbReference>
<dbReference type="RefSeq" id="WP_254161720.1">
    <property type="nucleotide sequence ID" value="NZ_JAHESF010000004.1"/>
</dbReference>
<dbReference type="EMBL" id="JAHESF010000004">
    <property type="protein sequence ID" value="MBT1696439.1"/>
    <property type="molecule type" value="Genomic_DNA"/>
</dbReference>
<protein>
    <submittedName>
        <fullName evidence="3">DUF1939 domain-containing protein</fullName>
    </submittedName>
</protein>
<dbReference type="InterPro" id="IPR017853">
    <property type="entry name" value="GH"/>
</dbReference>